<protein>
    <submittedName>
        <fullName evidence="1">Uncharacterized protein</fullName>
    </submittedName>
</protein>
<evidence type="ECO:0000313" key="2">
    <source>
        <dbReference type="Proteomes" id="UP000015102"/>
    </source>
</evidence>
<reference evidence="1" key="2">
    <citation type="submission" date="2015-06" db="UniProtKB">
        <authorList>
            <consortium name="EnsemblMetazoa"/>
        </authorList>
    </citation>
    <scope>IDENTIFICATION</scope>
</reference>
<dbReference type="EMBL" id="CAQQ02096402">
    <property type="status" value="NOT_ANNOTATED_CDS"/>
    <property type="molecule type" value="Genomic_DNA"/>
</dbReference>
<evidence type="ECO:0000313" key="1">
    <source>
        <dbReference type="EnsemblMetazoa" id="MESCA000476-PA"/>
    </source>
</evidence>
<organism evidence="1 2">
    <name type="scientific">Megaselia scalaris</name>
    <name type="common">Humpbacked fly</name>
    <name type="synonym">Phora scalaris</name>
    <dbReference type="NCBI Taxonomy" id="36166"/>
    <lineage>
        <taxon>Eukaryota</taxon>
        <taxon>Metazoa</taxon>
        <taxon>Ecdysozoa</taxon>
        <taxon>Arthropoda</taxon>
        <taxon>Hexapoda</taxon>
        <taxon>Insecta</taxon>
        <taxon>Pterygota</taxon>
        <taxon>Neoptera</taxon>
        <taxon>Endopterygota</taxon>
        <taxon>Diptera</taxon>
        <taxon>Brachycera</taxon>
        <taxon>Muscomorpha</taxon>
        <taxon>Platypezoidea</taxon>
        <taxon>Phoridae</taxon>
        <taxon>Megaseliini</taxon>
        <taxon>Megaselia</taxon>
    </lineage>
</organism>
<dbReference type="Proteomes" id="UP000015102">
    <property type="component" value="Unassembled WGS sequence"/>
</dbReference>
<sequence length="80" mass="9009">MGIQSILNFNPLDIKVKKLAALLAIRLENFGFYKRSIYGNTSILNESHFGIFFTVVRKLGTPIALASRVRSLPFDIHSDL</sequence>
<dbReference type="EMBL" id="CAQQ02096401">
    <property type="status" value="NOT_ANNOTATED_CDS"/>
    <property type="molecule type" value="Genomic_DNA"/>
</dbReference>
<dbReference type="EnsemblMetazoa" id="MESCA000476-RA">
    <property type="protein sequence ID" value="MESCA000476-PA"/>
    <property type="gene ID" value="MESCA000476"/>
</dbReference>
<accession>T1GB55</accession>
<name>T1GB55_MEGSC</name>
<dbReference type="HOGENOM" id="CLU_2592503_0_0_1"/>
<reference evidence="2" key="1">
    <citation type="submission" date="2013-02" db="EMBL/GenBank/DDBJ databases">
        <authorList>
            <person name="Hughes D."/>
        </authorList>
    </citation>
    <scope>NUCLEOTIDE SEQUENCE</scope>
    <source>
        <strain>Durham</strain>
        <strain evidence="2">NC isolate 2 -- Noor lab</strain>
    </source>
</reference>
<dbReference type="AlphaFoldDB" id="T1GB55"/>
<keyword evidence="2" id="KW-1185">Reference proteome</keyword>
<proteinExistence type="predicted"/>